<gene>
    <name evidence="5" type="ORF">PPAR1163_LOCUS22546</name>
</gene>
<keyword evidence="4" id="KW-0539">Nucleus</keyword>
<comment type="subcellular location">
    <subcellularLocation>
        <location evidence="1">Nucleus</location>
    </subcellularLocation>
</comment>
<sequence>MAAEPAAGGGAAAAGAAEEDVLEKLHDGIDALALAMFEAVRQLPDPDVQMVPAQLDGALQSLAEAVSGRAKELKETAGRLGGLERDEAAQDAVIARIQGELQAKRVELKAALTAARKELQVSDVAIEGVCSALCDQ</sequence>
<keyword evidence="3" id="KW-0804">Transcription</keyword>
<dbReference type="EMBL" id="HBGJ01035666">
    <property type="protein sequence ID" value="CAD9264160.1"/>
    <property type="molecule type" value="Transcribed_RNA"/>
</dbReference>
<reference evidence="5" key="1">
    <citation type="submission" date="2021-01" db="EMBL/GenBank/DDBJ databases">
        <authorList>
            <person name="Corre E."/>
            <person name="Pelletier E."/>
            <person name="Niang G."/>
            <person name="Scheremetjew M."/>
            <person name="Finn R."/>
            <person name="Kale V."/>
            <person name="Holt S."/>
            <person name="Cochrane G."/>
            <person name="Meng A."/>
            <person name="Brown T."/>
            <person name="Cohen L."/>
        </authorList>
    </citation>
    <scope>NUCLEOTIDE SEQUENCE</scope>
    <source>
        <strain evidence="5">CCMP2877</strain>
    </source>
</reference>
<dbReference type="InterPro" id="IPR037212">
    <property type="entry name" value="Med7/Med21-like"/>
</dbReference>
<evidence type="ECO:0000256" key="1">
    <source>
        <dbReference type="ARBA" id="ARBA00004123"/>
    </source>
</evidence>
<protein>
    <recommendedName>
        <fullName evidence="6">Mediator of RNA polymerase II transcription subunit 9</fullName>
    </recommendedName>
</protein>
<evidence type="ECO:0008006" key="6">
    <source>
        <dbReference type="Google" id="ProtNLM"/>
    </source>
</evidence>
<name>A0A7S1UCV1_9STRA</name>
<proteinExistence type="predicted"/>
<evidence type="ECO:0000256" key="3">
    <source>
        <dbReference type="ARBA" id="ARBA00023163"/>
    </source>
</evidence>
<dbReference type="AlphaFoldDB" id="A0A7S1UCV1"/>
<evidence type="ECO:0000313" key="5">
    <source>
        <dbReference type="EMBL" id="CAD9264160.1"/>
    </source>
</evidence>
<evidence type="ECO:0000256" key="2">
    <source>
        <dbReference type="ARBA" id="ARBA00023015"/>
    </source>
</evidence>
<keyword evidence="2" id="KW-0805">Transcription regulation</keyword>
<organism evidence="5">
    <name type="scientific">Phaeomonas parva</name>
    <dbReference type="NCBI Taxonomy" id="124430"/>
    <lineage>
        <taxon>Eukaryota</taxon>
        <taxon>Sar</taxon>
        <taxon>Stramenopiles</taxon>
        <taxon>Ochrophyta</taxon>
        <taxon>Pinguiophyceae</taxon>
        <taxon>Pinguiochrysidales</taxon>
        <taxon>Pinguiochrysidaceae</taxon>
        <taxon>Phaeomonas</taxon>
    </lineage>
</organism>
<dbReference type="SUPFAM" id="SSF140718">
    <property type="entry name" value="Mediator hinge subcomplex-like"/>
    <property type="match status" value="1"/>
</dbReference>
<dbReference type="GO" id="GO:0016592">
    <property type="term" value="C:mediator complex"/>
    <property type="evidence" value="ECO:0007669"/>
    <property type="project" value="InterPro"/>
</dbReference>
<evidence type="ECO:0000256" key="4">
    <source>
        <dbReference type="ARBA" id="ARBA00023242"/>
    </source>
</evidence>
<accession>A0A7S1UCV1</accession>